<dbReference type="SUPFAM" id="SSF53271">
    <property type="entry name" value="PRTase-like"/>
    <property type="match status" value="1"/>
</dbReference>
<evidence type="ECO:0000259" key="4">
    <source>
        <dbReference type="Pfam" id="PF18912"/>
    </source>
</evidence>
<evidence type="ECO:0000313" key="5">
    <source>
        <dbReference type="EMBL" id="TWT52720.1"/>
    </source>
</evidence>
<sequence>MRPGEVRRKNGKVMNLSENLSTPTSRLASISGVLQPWMRFPGKFAAMVAHGSMDLVLPPSCAFCSGIVGLGQDFCDSCEPALTYSQAVMRRACIRCGMPMPRLAERETDKVDSSVVREDADSIGEHPLINSDHATSEGDCLEGDRLEGDRLEGDRLEGDRLPEQVSQRPSEASTQGQFAEPGCGHCHGQSQSFDRVIPLWIYRNTVCDAVVASKYAHNTPLANAIGTRLGATVLERLGDHLPDEVSFVPSHFTRQISRGGIGSQTVAQVVAKIIGKPVLERTRITRKIAKQAWLADDERKRNVDGAFVIRNSYAFPRPPKIADRHILLVDDVLTTGATANEMAGVLKEAGAREVTLAVVARAVRG</sequence>
<dbReference type="InterPro" id="IPR044005">
    <property type="entry name" value="DZR_2"/>
</dbReference>
<reference evidence="5 6" key="1">
    <citation type="submission" date="2019-02" db="EMBL/GenBank/DDBJ databases">
        <title>Deep-cultivation of Planctomycetes and their phenomic and genomic characterization uncovers novel biology.</title>
        <authorList>
            <person name="Wiegand S."/>
            <person name="Jogler M."/>
            <person name="Boedeker C."/>
            <person name="Pinto D."/>
            <person name="Vollmers J."/>
            <person name="Rivas-Marin E."/>
            <person name="Kohn T."/>
            <person name="Peeters S.H."/>
            <person name="Heuer A."/>
            <person name="Rast P."/>
            <person name="Oberbeckmann S."/>
            <person name="Bunk B."/>
            <person name="Jeske O."/>
            <person name="Meyerdierks A."/>
            <person name="Storesund J.E."/>
            <person name="Kallscheuer N."/>
            <person name="Luecker S."/>
            <person name="Lage O.M."/>
            <person name="Pohl T."/>
            <person name="Merkel B.J."/>
            <person name="Hornburger P."/>
            <person name="Mueller R.-W."/>
            <person name="Bruemmer F."/>
            <person name="Labrenz M."/>
            <person name="Spormann A.M."/>
            <person name="Op Den Camp H."/>
            <person name="Overmann J."/>
            <person name="Amann R."/>
            <person name="Jetten M.S.M."/>
            <person name="Mascher T."/>
            <person name="Medema M.H."/>
            <person name="Devos D.P."/>
            <person name="Kaster A.-K."/>
            <person name="Ovreas L."/>
            <person name="Rohde M."/>
            <person name="Galperin M.Y."/>
            <person name="Jogler C."/>
        </authorList>
    </citation>
    <scope>NUCLEOTIDE SEQUENCE [LARGE SCALE GENOMIC DNA]</scope>
    <source>
        <strain evidence="5 6">Pla22</strain>
    </source>
</reference>
<dbReference type="InterPro" id="IPR029057">
    <property type="entry name" value="PRTase-like"/>
</dbReference>
<feature type="compositionally biased region" description="Polar residues" evidence="2">
    <location>
        <begin position="164"/>
        <end position="177"/>
    </location>
</feature>
<protein>
    <submittedName>
        <fullName evidence="5">DNA utilization protein GntX</fullName>
    </submittedName>
</protein>
<dbReference type="InterPro" id="IPR051910">
    <property type="entry name" value="ComF/GntX_DNA_util-trans"/>
</dbReference>
<dbReference type="Pfam" id="PF00156">
    <property type="entry name" value="Pribosyltran"/>
    <property type="match status" value="1"/>
</dbReference>
<dbReference type="EMBL" id="SJPI01000001">
    <property type="protein sequence ID" value="TWT52720.1"/>
    <property type="molecule type" value="Genomic_DNA"/>
</dbReference>
<accession>A0A5C5WQI4</accession>
<feature type="domain" description="Double zinc ribbon" evidence="4">
    <location>
        <begin position="53"/>
        <end position="102"/>
    </location>
</feature>
<evidence type="ECO:0000256" key="1">
    <source>
        <dbReference type="ARBA" id="ARBA00008007"/>
    </source>
</evidence>
<name>A0A5C5WQI4_9BACT</name>
<proteinExistence type="inferred from homology"/>
<feature type="region of interest" description="Disordered" evidence="2">
    <location>
        <begin position="106"/>
        <end position="184"/>
    </location>
</feature>
<feature type="compositionally biased region" description="Basic and acidic residues" evidence="2">
    <location>
        <begin position="142"/>
        <end position="162"/>
    </location>
</feature>
<dbReference type="OrthoDB" id="9779910at2"/>
<feature type="compositionally biased region" description="Basic and acidic residues" evidence="2">
    <location>
        <begin position="106"/>
        <end position="124"/>
    </location>
</feature>
<comment type="similarity">
    <text evidence="1">Belongs to the ComF/GntX family.</text>
</comment>
<organism evidence="5 6">
    <name type="scientific">Rubripirellula amarantea</name>
    <dbReference type="NCBI Taxonomy" id="2527999"/>
    <lineage>
        <taxon>Bacteria</taxon>
        <taxon>Pseudomonadati</taxon>
        <taxon>Planctomycetota</taxon>
        <taxon>Planctomycetia</taxon>
        <taxon>Pirellulales</taxon>
        <taxon>Pirellulaceae</taxon>
        <taxon>Rubripirellula</taxon>
    </lineage>
</organism>
<dbReference type="Proteomes" id="UP000316598">
    <property type="component" value="Unassembled WGS sequence"/>
</dbReference>
<dbReference type="AlphaFoldDB" id="A0A5C5WQI4"/>
<dbReference type="PANTHER" id="PTHR47505">
    <property type="entry name" value="DNA UTILIZATION PROTEIN YHGH"/>
    <property type="match status" value="1"/>
</dbReference>
<evidence type="ECO:0000256" key="2">
    <source>
        <dbReference type="SAM" id="MobiDB-lite"/>
    </source>
</evidence>
<comment type="caution">
    <text evidence="5">The sequence shown here is derived from an EMBL/GenBank/DDBJ whole genome shotgun (WGS) entry which is preliminary data.</text>
</comment>
<dbReference type="PANTHER" id="PTHR47505:SF1">
    <property type="entry name" value="DNA UTILIZATION PROTEIN YHGH"/>
    <property type="match status" value="1"/>
</dbReference>
<dbReference type="Gene3D" id="3.40.50.2020">
    <property type="match status" value="1"/>
</dbReference>
<feature type="domain" description="Phosphoribosyltransferase" evidence="3">
    <location>
        <begin position="286"/>
        <end position="361"/>
    </location>
</feature>
<evidence type="ECO:0000259" key="3">
    <source>
        <dbReference type="Pfam" id="PF00156"/>
    </source>
</evidence>
<keyword evidence="6" id="KW-1185">Reference proteome</keyword>
<dbReference type="Pfam" id="PF18912">
    <property type="entry name" value="DZR_2"/>
    <property type="match status" value="1"/>
</dbReference>
<dbReference type="CDD" id="cd06223">
    <property type="entry name" value="PRTases_typeI"/>
    <property type="match status" value="1"/>
</dbReference>
<dbReference type="InterPro" id="IPR000836">
    <property type="entry name" value="PRTase_dom"/>
</dbReference>
<evidence type="ECO:0000313" key="6">
    <source>
        <dbReference type="Proteomes" id="UP000316598"/>
    </source>
</evidence>
<gene>
    <name evidence="5" type="ORF">Pla22_03460</name>
</gene>